<dbReference type="InterPro" id="IPR003439">
    <property type="entry name" value="ABC_transporter-like_ATP-bd"/>
</dbReference>
<protein>
    <submittedName>
        <fullName evidence="8">Molybdenum transport ATP-binding protein ModC (TC 3.A.1.8.1)</fullName>
    </submittedName>
</protein>
<dbReference type="InterPro" id="IPR008995">
    <property type="entry name" value="Mo/tungstate-bd_C_term_dom"/>
</dbReference>
<name>A0ABM8S218_9BACT</name>
<dbReference type="InterPro" id="IPR003593">
    <property type="entry name" value="AAA+_ATPase"/>
</dbReference>
<dbReference type="PANTHER" id="PTHR42781">
    <property type="entry name" value="SPERMIDINE/PUTRESCINE IMPORT ATP-BINDING PROTEIN POTA"/>
    <property type="match status" value="1"/>
</dbReference>
<organism evidence="8 9">
    <name type="scientific">Nitrospira defluvii</name>
    <dbReference type="NCBI Taxonomy" id="330214"/>
    <lineage>
        <taxon>Bacteria</taxon>
        <taxon>Pseudomonadati</taxon>
        <taxon>Nitrospirota</taxon>
        <taxon>Nitrospiria</taxon>
        <taxon>Nitrospirales</taxon>
        <taxon>Nitrospiraceae</taxon>
        <taxon>Nitrospira</taxon>
    </lineage>
</organism>
<dbReference type="Gene3D" id="2.40.50.100">
    <property type="match status" value="1"/>
</dbReference>
<sequence length="364" mass="39214">MAAEITIHLVKTFPGRPPIRARIRYPVEGATVLILFGPSGSGKTTILRSVAGLEWPEEGTIRFVSRVWLETASGIRVPPQERHVGYMSQDYALFPTYTVTGNIAYGLSHLPSAERKKRVDEVMELFQLRGLEQAKPRELSGGQQQRVALARAVAPRPLLLLLDEPLSALDAPTRLHLRDELRVLLKQLALPSIIVTHDWAEALTLGDVMAVIRAGEVLQVGAPIDVFSRPQNADVARVVGVETVVKGRVVEATGGMLRVSVDGTALLALEAESIGPDVFACIRAEDVVLEQGRASVSSARNHLTGTVQSVTMLGALARVTLDCGFPLVAMVTRSTVEEFKLAPGLVITAAIKAGAVHLVSRQEA</sequence>
<dbReference type="PROSITE" id="PS00211">
    <property type="entry name" value="ABC_TRANSPORTER_1"/>
    <property type="match status" value="1"/>
</dbReference>
<evidence type="ECO:0000259" key="7">
    <source>
        <dbReference type="PROSITE" id="PS51866"/>
    </source>
</evidence>
<dbReference type="InterPro" id="IPR050093">
    <property type="entry name" value="ABC_SmlMolc_Importer"/>
</dbReference>
<keyword evidence="9" id="KW-1185">Reference proteome</keyword>
<comment type="caution">
    <text evidence="8">The sequence shown here is derived from an EMBL/GenBank/DDBJ whole genome shotgun (WGS) entry which is preliminary data.</text>
</comment>
<dbReference type="SMART" id="SM00382">
    <property type="entry name" value="AAA"/>
    <property type="match status" value="1"/>
</dbReference>
<dbReference type="Pfam" id="PF03459">
    <property type="entry name" value="TOBE"/>
    <property type="match status" value="1"/>
</dbReference>
<dbReference type="InterPro" id="IPR004606">
    <property type="entry name" value="Mop_domain"/>
</dbReference>
<dbReference type="PANTHER" id="PTHR42781:SF4">
    <property type="entry name" value="SPERMIDINE_PUTRESCINE IMPORT ATP-BINDING PROTEIN POTA"/>
    <property type="match status" value="1"/>
</dbReference>
<dbReference type="PROSITE" id="PS50893">
    <property type="entry name" value="ABC_TRANSPORTER_2"/>
    <property type="match status" value="1"/>
</dbReference>
<gene>
    <name evidence="8" type="ORF">NSPZN2_50053</name>
</gene>
<keyword evidence="2 5" id="KW-0500">Molybdenum</keyword>
<dbReference type="Gene3D" id="3.40.50.300">
    <property type="entry name" value="P-loop containing nucleotide triphosphate hydrolases"/>
    <property type="match status" value="1"/>
</dbReference>
<dbReference type="InterPro" id="IPR017871">
    <property type="entry name" value="ABC_transporter-like_CS"/>
</dbReference>
<dbReference type="Pfam" id="PF00005">
    <property type="entry name" value="ABC_tran"/>
    <property type="match status" value="1"/>
</dbReference>
<evidence type="ECO:0000256" key="4">
    <source>
        <dbReference type="ARBA" id="ARBA00022840"/>
    </source>
</evidence>
<feature type="domain" description="Mop" evidence="7">
    <location>
        <begin position="296"/>
        <end position="360"/>
    </location>
</feature>
<keyword evidence="3" id="KW-0547">Nucleotide-binding</keyword>
<dbReference type="InterPro" id="IPR005116">
    <property type="entry name" value="Transp-assoc_OB_typ1"/>
</dbReference>
<evidence type="ECO:0000256" key="3">
    <source>
        <dbReference type="ARBA" id="ARBA00022741"/>
    </source>
</evidence>
<keyword evidence="4 8" id="KW-0067">ATP-binding</keyword>
<reference evidence="8 9" key="1">
    <citation type="submission" date="2021-02" db="EMBL/GenBank/DDBJ databases">
        <authorList>
            <person name="Han P."/>
        </authorList>
    </citation>
    <scope>NUCLEOTIDE SEQUENCE [LARGE SCALE GENOMIC DNA]</scope>
    <source>
        <strain evidence="8">Candidatus Nitrospira sp. ZN2</strain>
    </source>
</reference>
<feature type="domain" description="ABC transporter" evidence="6">
    <location>
        <begin position="4"/>
        <end position="239"/>
    </location>
</feature>
<keyword evidence="1" id="KW-0813">Transport</keyword>
<dbReference type="PROSITE" id="PS51866">
    <property type="entry name" value="MOP"/>
    <property type="match status" value="1"/>
</dbReference>
<evidence type="ECO:0000256" key="1">
    <source>
        <dbReference type="ARBA" id="ARBA00022448"/>
    </source>
</evidence>
<evidence type="ECO:0000256" key="5">
    <source>
        <dbReference type="PROSITE-ProRule" id="PRU01213"/>
    </source>
</evidence>
<dbReference type="Proteomes" id="UP000675880">
    <property type="component" value="Unassembled WGS sequence"/>
</dbReference>
<dbReference type="EMBL" id="CAJNBJ010000018">
    <property type="protein sequence ID" value="CAE6784742.1"/>
    <property type="molecule type" value="Genomic_DNA"/>
</dbReference>
<dbReference type="RefSeq" id="WP_213043652.1">
    <property type="nucleotide sequence ID" value="NZ_CAJNBJ010000018.1"/>
</dbReference>
<dbReference type="GO" id="GO:0005524">
    <property type="term" value="F:ATP binding"/>
    <property type="evidence" value="ECO:0007669"/>
    <property type="project" value="UniProtKB-KW"/>
</dbReference>
<evidence type="ECO:0000256" key="2">
    <source>
        <dbReference type="ARBA" id="ARBA00022505"/>
    </source>
</evidence>
<accession>A0ABM8S218</accession>
<dbReference type="InterPro" id="IPR027417">
    <property type="entry name" value="P-loop_NTPase"/>
</dbReference>
<dbReference type="SUPFAM" id="SSF52540">
    <property type="entry name" value="P-loop containing nucleoside triphosphate hydrolases"/>
    <property type="match status" value="1"/>
</dbReference>
<evidence type="ECO:0000313" key="9">
    <source>
        <dbReference type="Proteomes" id="UP000675880"/>
    </source>
</evidence>
<dbReference type="SUPFAM" id="SSF50331">
    <property type="entry name" value="MOP-like"/>
    <property type="match status" value="1"/>
</dbReference>
<evidence type="ECO:0000313" key="8">
    <source>
        <dbReference type="EMBL" id="CAE6784742.1"/>
    </source>
</evidence>
<proteinExistence type="predicted"/>
<evidence type="ECO:0000259" key="6">
    <source>
        <dbReference type="PROSITE" id="PS50893"/>
    </source>
</evidence>